<name>A0ABY1U8J5_PSESX</name>
<dbReference type="EMBL" id="LT963402">
    <property type="protein sequence ID" value="SOS27681.1"/>
    <property type="molecule type" value="Genomic_DNA"/>
</dbReference>
<keyword evidence="1" id="KW-0472">Membrane</keyword>
<organism evidence="2 3">
    <name type="scientific">Pseudomonas syringae pv. avii</name>
    <dbReference type="NCBI Taxonomy" id="663959"/>
    <lineage>
        <taxon>Bacteria</taxon>
        <taxon>Pseudomonadati</taxon>
        <taxon>Pseudomonadota</taxon>
        <taxon>Gammaproteobacteria</taxon>
        <taxon>Pseudomonadales</taxon>
        <taxon>Pseudomonadaceae</taxon>
        <taxon>Pseudomonas</taxon>
        <taxon>Pseudomonas syringae</taxon>
    </lineage>
</organism>
<dbReference type="Proteomes" id="UP000239665">
    <property type="component" value="Chromosome 1"/>
</dbReference>
<proteinExistence type="predicted"/>
<evidence type="ECO:0000313" key="3">
    <source>
        <dbReference type="Proteomes" id="UP000239665"/>
    </source>
</evidence>
<evidence type="ECO:0000313" key="2">
    <source>
        <dbReference type="EMBL" id="SOS27681.1"/>
    </source>
</evidence>
<feature type="transmembrane region" description="Helical" evidence="1">
    <location>
        <begin position="6"/>
        <end position="23"/>
    </location>
</feature>
<evidence type="ECO:0000256" key="1">
    <source>
        <dbReference type="SAM" id="Phobius"/>
    </source>
</evidence>
<keyword evidence="1" id="KW-1133">Transmembrane helix</keyword>
<keyword evidence="3" id="KW-1185">Reference proteome</keyword>
<gene>
    <name evidence="2" type="ORF">CFBP3846_03268</name>
</gene>
<keyword evidence="1" id="KW-0812">Transmembrane</keyword>
<sequence>MFKLDLYRLVVFAMVITFEYVVLSFKVKTAVVFAIGAFKGEFCGVNGFRRRPGTLKGRDLNDNAIHFADGRGPTRDEFNQANARNDNITCIERF</sequence>
<reference evidence="2 3" key="1">
    <citation type="submission" date="2017-11" db="EMBL/GenBank/DDBJ databases">
        <authorList>
            <person name="Blom J."/>
        </authorList>
    </citation>
    <scope>NUCLEOTIDE SEQUENCE [LARGE SCALE GENOMIC DNA]</scope>
    <source>
        <strain evidence="2 3">CFBP3846</strain>
    </source>
</reference>
<protein>
    <submittedName>
        <fullName evidence="2">Membrane protein</fullName>
    </submittedName>
</protein>
<accession>A0ABY1U8J5</accession>